<organism evidence="1 2">
    <name type="scientific">Dryococelus australis</name>
    <dbReference type="NCBI Taxonomy" id="614101"/>
    <lineage>
        <taxon>Eukaryota</taxon>
        <taxon>Metazoa</taxon>
        <taxon>Ecdysozoa</taxon>
        <taxon>Arthropoda</taxon>
        <taxon>Hexapoda</taxon>
        <taxon>Insecta</taxon>
        <taxon>Pterygota</taxon>
        <taxon>Neoptera</taxon>
        <taxon>Polyneoptera</taxon>
        <taxon>Phasmatodea</taxon>
        <taxon>Verophasmatodea</taxon>
        <taxon>Anareolatae</taxon>
        <taxon>Phasmatidae</taxon>
        <taxon>Eurycanthinae</taxon>
        <taxon>Dryococelus</taxon>
    </lineage>
</organism>
<keyword evidence="2" id="KW-1185">Reference proteome</keyword>
<proteinExistence type="predicted"/>
<evidence type="ECO:0000313" key="1">
    <source>
        <dbReference type="EMBL" id="KAJ8865837.1"/>
    </source>
</evidence>
<reference evidence="1 2" key="1">
    <citation type="submission" date="2023-02" db="EMBL/GenBank/DDBJ databases">
        <title>LHISI_Scaffold_Assembly.</title>
        <authorList>
            <person name="Stuart O.P."/>
            <person name="Cleave R."/>
            <person name="Magrath M.J.L."/>
            <person name="Mikheyev A.S."/>
        </authorList>
    </citation>
    <scope>NUCLEOTIDE SEQUENCE [LARGE SCALE GENOMIC DNA]</scope>
    <source>
        <strain evidence="1">Daus_M_001</strain>
        <tissue evidence="1">Leg muscle</tissue>
    </source>
</reference>
<accession>A0ABQ9G030</accession>
<dbReference type="EMBL" id="JARBHB010000017">
    <property type="protein sequence ID" value="KAJ8865837.1"/>
    <property type="molecule type" value="Genomic_DNA"/>
</dbReference>
<name>A0ABQ9G030_9NEOP</name>
<gene>
    <name evidence="1" type="ORF">PR048_033359</name>
</gene>
<dbReference type="Proteomes" id="UP001159363">
    <property type="component" value="Chromosome 16"/>
</dbReference>
<protein>
    <submittedName>
        <fullName evidence="1">Uncharacterized protein</fullName>
    </submittedName>
</protein>
<comment type="caution">
    <text evidence="1">The sequence shown here is derived from an EMBL/GenBank/DDBJ whole genome shotgun (WGS) entry which is preliminary data.</text>
</comment>
<sequence>MLHVQAAIHNYLLSSEQSPPADDKFDIEVKEQREKLDIPEEDLPSYHKLMKFLQKQQNKCSCSRDLAIPRRLQAARFLVLLSGGH</sequence>
<evidence type="ECO:0000313" key="2">
    <source>
        <dbReference type="Proteomes" id="UP001159363"/>
    </source>
</evidence>